<evidence type="ECO:0000256" key="4">
    <source>
        <dbReference type="ARBA" id="ARBA00022777"/>
    </source>
</evidence>
<evidence type="ECO:0000313" key="9">
    <source>
        <dbReference type="Proteomes" id="UP000545286"/>
    </source>
</evidence>
<feature type="region of interest" description="Disordered" evidence="6">
    <location>
        <begin position="74"/>
        <end position="93"/>
    </location>
</feature>
<evidence type="ECO:0000313" key="8">
    <source>
        <dbReference type="EMBL" id="MBB2957172.1"/>
    </source>
</evidence>
<evidence type="ECO:0000259" key="7">
    <source>
        <dbReference type="Pfam" id="PF02518"/>
    </source>
</evidence>
<dbReference type="PANTHER" id="PTHR24421:SF10">
    <property type="entry name" value="NITRATE_NITRITE SENSOR PROTEIN NARQ"/>
    <property type="match status" value="1"/>
</dbReference>
<comment type="caution">
    <text evidence="8">The sequence shown here is derived from an EMBL/GenBank/DDBJ whole genome shotgun (WGS) entry which is preliminary data.</text>
</comment>
<sequence length="242" mass="25353">MFSVATQSTRRRSIITAACAVLGIALLSLFAALGSVFDPRAIQFAVTLAFAAAAAGDATRSRREYIVAITERAERAERSREEEAPGATPVPQPGLERLDALMESFGEAGLQVNLRSEGDMEHVSRATSLVAHRVVQEALTNAHKHGAENRAHVLLALTDTELSVIVTNPISGPISREASDRAAEGADARAAGGLGLLGLRERVASVRGSVTTGTAAGGYRVAVTLPRQHRPQPSTSAQGGLE</sequence>
<dbReference type="PANTHER" id="PTHR24421">
    <property type="entry name" value="NITRATE/NITRITE SENSOR PROTEIN NARX-RELATED"/>
    <property type="match status" value="1"/>
</dbReference>
<dbReference type="GO" id="GO:0004673">
    <property type="term" value="F:protein histidine kinase activity"/>
    <property type="evidence" value="ECO:0007669"/>
    <property type="project" value="UniProtKB-EC"/>
</dbReference>
<dbReference type="AlphaFoldDB" id="A0A7W4UMI0"/>
<feature type="compositionally biased region" description="Basic and acidic residues" evidence="6">
    <location>
        <begin position="74"/>
        <end position="83"/>
    </location>
</feature>
<dbReference type="Proteomes" id="UP000545286">
    <property type="component" value="Unassembled WGS sequence"/>
</dbReference>
<dbReference type="GO" id="GO:0000160">
    <property type="term" value="P:phosphorelay signal transduction system"/>
    <property type="evidence" value="ECO:0007669"/>
    <property type="project" value="UniProtKB-KW"/>
</dbReference>
<dbReference type="EMBL" id="JACHWJ010000001">
    <property type="protein sequence ID" value="MBB2957172.1"/>
    <property type="molecule type" value="Genomic_DNA"/>
</dbReference>
<keyword evidence="5" id="KW-0902">Two-component regulatory system</keyword>
<dbReference type="SUPFAM" id="SSF55874">
    <property type="entry name" value="ATPase domain of HSP90 chaperone/DNA topoisomerase II/histidine kinase"/>
    <property type="match status" value="1"/>
</dbReference>
<feature type="domain" description="Histidine kinase/HSP90-like ATPase" evidence="7">
    <location>
        <begin position="131"/>
        <end position="228"/>
    </location>
</feature>
<evidence type="ECO:0000256" key="2">
    <source>
        <dbReference type="ARBA" id="ARBA00012438"/>
    </source>
</evidence>
<organism evidence="8 9">
    <name type="scientific">Pseudoclavibacter helvolus</name>
    <dbReference type="NCBI Taxonomy" id="255205"/>
    <lineage>
        <taxon>Bacteria</taxon>
        <taxon>Bacillati</taxon>
        <taxon>Actinomycetota</taxon>
        <taxon>Actinomycetes</taxon>
        <taxon>Micrococcales</taxon>
        <taxon>Microbacteriaceae</taxon>
        <taxon>Pseudoclavibacter</taxon>
    </lineage>
</organism>
<dbReference type="Gene3D" id="3.30.565.10">
    <property type="entry name" value="Histidine kinase-like ATPase, C-terminal domain"/>
    <property type="match status" value="1"/>
</dbReference>
<dbReference type="InterPro" id="IPR003594">
    <property type="entry name" value="HATPase_dom"/>
</dbReference>
<dbReference type="Pfam" id="PF02518">
    <property type="entry name" value="HATPase_c"/>
    <property type="match status" value="1"/>
</dbReference>
<evidence type="ECO:0000256" key="5">
    <source>
        <dbReference type="ARBA" id="ARBA00023012"/>
    </source>
</evidence>
<accession>A0A7W4UMI0</accession>
<protein>
    <recommendedName>
        <fullName evidence="2">histidine kinase</fullName>
        <ecNumber evidence="2">2.7.13.3</ecNumber>
    </recommendedName>
</protein>
<reference evidence="8 9" key="1">
    <citation type="submission" date="2020-08" db="EMBL/GenBank/DDBJ databases">
        <title>Sequencing the genomes of 1000 actinobacteria strains.</title>
        <authorList>
            <person name="Klenk H.-P."/>
        </authorList>
    </citation>
    <scope>NUCLEOTIDE SEQUENCE [LARGE SCALE GENOMIC DNA]</scope>
    <source>
        <strain evidence="8 9">DSM 20419</strain>
    </source>
</reference>
<dbReference type="RefSeq" id="WP_183623704.1">
    <property type="nucleotide sequence ID" value="NZ_JBHMDF010000066.1"/>
</dbReference>
<comment type="catalytic activity">
    <reaction evidence="1">
        <text>ATP + protein L-histidine = ADP + protein N-phospho-L-histidine.</text>
        <dbReference type="EC" id="2.7.13.3"/>
    </reaction>
</comment>
<name>A0A7W4UMI0_9MICO</name>
<gene>
    <name evidence="8" type="ORF">FHX72_001284</name>
</gene>
<keyword evidence="3" id="KW-0808">Transferase</keyword>
<dbReference type="EC" id="2.7.13.3" evidence="2"/>
<evidence type="ECO:0000256" key="1">
    <source>
        <dbReference type="ARBA" id="ARBA00000085"/>
    </source>
</evidence>
<proteinExistence type="predicted"/>
<evidence type="ECO:0000256" key="3">
    <source>
        <dbReference type="ARBA" id="ARBA00022679"/>
    </source>
</evidence>
<keyword evidence="9" id="KW-1185">Reference proteome</keyword>
<dbReference type="InterPro" id="IPR036890">
    <property type="entry name" value="HATPase_C_sf"/>
</dbReference>
<keyword evidence="4" id="KW-0418">Kinase</keyword>
<dbReference type="InterPro" id="IPR050482">
    <property type="entry name" value="Sensor_HK_TwoCompSys"/>
</dbReference>
<evidence type="ECO:0000256" key="6">
    <source>
        <dbReference type="SAM" id="MobiDB-lite"/>
    </source>
</evidence>